<evidence type="ECO:0000256" key="1">
    <source>
        <dbReference type="ARBA" id="ARBA00006432"/>
    </source>
</evidence>
<dbReference type="GO" id="GO:0006637">
    <property type="term" value="P:acyl-CoA metabolic process"/>
    <property type="evidence" value="ECO:0007669"/>
    <property type="project" value="TreeGrafter"/>
</dbReference>
<proteinExistence type="inferred from homology"/>
<dbReference type="InterPro" id="IPR000873">
    <property type="entry name" value="AMP-dep_synth/lig_dom"/>
</dbReference>
<dbReference type="InterPro" id="IPR025110">
    <property type="entry name" value="AMP-bd_C"/>
</dbReference>
<evidence type="ECO:0000256" key="4">
    <source>
        <dbReference type="ARBA" id="ARBA00022840"/>
    </source>
</evidence>
<dbReference type="STRING" id="1338011.BD94_2711"/>
<name>A0A077EFS1_9FLAO</name>
<dbReference type="EMBL" id="CP007547">
    <property type="protein sequence ID" value="AIL46486.1"/>
    <property type="molecule type" value="Genomic_DNA"/>
</dbReference>
<comment type="similarity">
    <text evidence="1">Belongs to the ATP-dependent AMP-binding enzyme family.</text>
</comment>
<dbReference type="PANTHER" id="PTHR43605:SF10">
    <property type="entry name" value="ACYL-COA SYNTHETASE MEDIUM CHAIN FAMILY MEMBER 3"/>
    <property type="match status" value="1"/>
</dbReference>
<dbReference type="HOGENOM" id="CLU_000022_59_10_10"/>
<dbReference type="Gene3D" id="3.40.50.12780">
    <property type="entry name" value="N-terminal domain of ligase-like"/>
    <property type="match status" value="1"/>
</dbReference>
<protein>
    <submittedName>
        <fullName evidence="7">Acetyl-coenzyme A synthetase</fullName>
    </submittedName>
</protein>
<dbReference type="Proteomes" id="UP000028933">
    <property type="component" value="Chromosome"/>
</dbReference>
<evidence type="ECO:0000313" key="8">
    <source>
        <dbReference type="Proteomes" id="UP000028933"/>
    </source>
</evidence>
<dbReference type="RefSeq" id="WP_024565436.1">
    <property type="nucleotide sequence ID" value="NZ_CP007547.1"/>
</dbReference>
<dbReference type="InterPro" id="IPR051087">
    <property type="entry name" value="Mitochondrial_ACSM"/>
</dbReference>
<accession>A0A077EFS1</accession>
<dbReference type="SUPFAM" id="SSF56801">
    <property type="entry name" value="Acetyl-CoA synthetase-like"/>
    <property type="match status" value="1"/>
</dbReference>
<keyword evidence="4" id="KW-0067">ATP-binding</keyword>
<sequence length="564" mass="63803">MKEIFLKVKKLIDEENFAALNEIKYNKPESFNWVKEIFEGIHLQERPEKTALLWTDGSNTKEYSFRGLSNECNQILNFLRKKGVQQHDIVLTQMMLEPVNWTTILAVIKGGLQLIPAASILGSKDIAYRFEKTLPMVVFANEDNAPKIDEAEKLTGKSIKVKILVDGNREGWYSLDDIARESTEAEAADTSSDDTLFMFFTSGTTGLPKIVCHSQLSQPFGHLTTASWIGLKESDIHYNISQPGWAKFSWSSFFAPWNIGSTIFSFHTNDRFNAARTLEQIQKHKITTLCAPPTVLRLLINEDLESYKFSLRQCVAAGEPLNPEVIEQWKSGTGIVIRDGFGQTETSCIVGNLPGNIIKFGSMGKPTFMYNVVIADENGNEQPLHEEGNICIKMNKGDMNGVFKGYLYAKDKEEQVFKHGLYYTGDKAYKDEDGYIWFIGRDDDVIKASDYRIGPFEVESILIEHEAVLESAVVGSPHPVKGFEVKAFIILQTGIQASEELAEQLFSFSREHLAPYKIPRIIEFVQELPKTISGKIRRVELRARESENKTKGLVSSNEYIYQKK</sequence>
<reference evidence="7" key="2">
    <citation type="journal article" date="2015" name="Genome Biol. Evol.">
        <title>Complete Genome Sequence and Transcriptomic Analysis of the Novel Pathogen Elizabethkingia anophelis in Response to Oxidative Stress.</title>
        <authorList>
            <person name="Li Y."/>
            <person name="Liu Y."/>
            <person name="Chew S.C."/>
            <person name="Tay M."/>
            <person name="Salido M.M."/>
            <person name="Teo J."/>
            <person name="Lauro F.M."/>
            <person name="Givskov M."/>
            <person name="Yang L."/>
        </authorList>
    </citation>
    <scope>NUCLEOTIDE SEQUENCE</scope>
    <source>
        <strain evidence="7">NUHP1</strain>
    </source>
</reference>
<keyword evidence="3" id="KW-0547">Nucleotide-binding</keyword>
<organism evidence="7 8">
    <name type="scientific">Elizabethkingia anophelis NUHP1</name>
    <dbReference type="NCBI Taxonomy" id="1338011"/>
    <lineage>
        <taxon>Bacteria</taxon>
        <taxon>Pseudomonadati</taxon>
        <taxon>Bacteroidota</taxon>
        <taxon>Flavobacteriia</taxon>
        <taxon>Flavobacteriales</taxon>
        <taxon>Weeksellaceae</taxon>
        <taxon>Elizabethkingia</taxon>
    </lineage>
</organism>
<dbReference type="Pfam" id="PF00501">
    <property type="entry name" value="AMP-binding"/>
    <property type="match status" value="1"/>
</dbReference>
<dbReference type="PROSITE" id="PS00455">
    <property type="entry name" value="AMP_BINDING"/>
    <property type="match status" value="1"/>
</dbReference>
<evidence type="ECO:0000259" key="6">
    <source>
        <dbReference type="Pfam" id="PF13193"/>
    </source>
</evidence>
<keyword evidence="2" id="KW-0436">Ligase</keyword>
<evidence type="ECO:0000256" key="2">
    <source>
        <dbReference type="ARBA" id="ARBA00022598"/>
    </source>
</evidence>
<evidence type="ECO:0000313" key="7">
    <source>
        <dbReference type="EMBL" id="AIL46486.1"/>
    </source>
</evidence>
<reference evidence="7" key="1">
    <citation type="journal article" date="2013" name="Lancet">
        <title>First case of E anophelis outbreak in an intensive-care unit.</title>
        <authorList>
            <person name="Teo J."/>
            <person name="Tan S.Y."/>
            <person name="Tay M."/>
            <person name="Ding Y."/>
            <person name="Kjelleberg S."/>
            <person name="Givskov M."/>
            <person name="Lin R.T."/>
            <person name="Yang L."/>
        </authorList>
    </citation>
    <scope>NUCLEOTIDE SEQUENCE [LARGE SCALE GENOMIC DNA]</scope>
    <source>
        <strain evidence="7">NUHP1</strain>
    </source>
</reference>
<evidence type="ECO:0000256" key="3">
    <source>
        <dbReference type="ARBA" id="ARBA00022741"/>
    </source>
</evidence>
<feature type="domain" description="AMP-dependent synthetase/ligase" evidence="5">
    <location>
        <begin position="44"/>
        <end position="407"/>
    </location>
</feature>
<dbReference type="Pfam" id="PF13193">
    <property type="entry name" value="AMP-binding_C"/>
    <property type="match status" value="1"/>
</dbReference>
<dbReference type="GO" id="GO:0005524">
    <property type="term" value="F:ATP binding"/>
    <property type="evidence" value="ECO:0007669"/>
    <property type="project" value="UniProtKB-KW"/>
</dbReference>
<dbReference type="Gene3D" id="3.30.300.30">
    <property type="match status" value="1"/>
</dbReference>
<dbReference type="GO" id="GO:0016405">
    <property type="term" value="F:CoA-ligase activity"/>
    <property type="evidence" value="ECO:0007669"/>
    <property type="project" value="UniProtKB-ARBA"/>
</dbReference>
<dbReference type="FunFam" id="3.30.300.30:FF:000005">
    <property type="entry name" value="Acyl-coenzyme A synthetase ACSM5, mitochondrial"/>
    <property type="match status" value="1"/>
</dbReference>
<dbReference type="KEGG" id="eao:BD94_2711"/>
<dbReference type="GO" id="GO:0006633">
    <property type="term" value="P:fatty acid biosynthetic process"/>
    <property type="evidence" value="ECO:0007669"/>
    <property type="project" value="TreeGrafter"/>
</dbReference>
<dbReference type="GO" id="GO:0004321">
    <property type="term" value="F:fatty-acyl-CoA synthase activity"/>
    <property type="evidence" value="ECO:0007669"/>
    <property type="project" value="TreeGrafter"/>
</dbReference>
<dbReference type="InterPro" id="IPR042099">
    <property type="entry name" value="ANL_N_sf"/>
</dbReference>
<evidence type="ECO:0000259" key="5">
    <source>
        <dbReference type="Pfam" id="PF00501"/>
    </source>
</evidence>
<dbReference type="AlphaFoldDB" id="A0A077EFS1"/>
<dbReference type="PANTHER" id="PTHR43605">
    <property type="entry name" value="ACYL-COENZYME A SYNTHETASE"/>
    <property type="match status" value="1"/>
</dbReference>
<dbReference type="InterPro" id="IPR045851">
    <property type="entry name" value="AMP-bd_C_sf"/>
</dbReference>
<gene>
    <name evidence="7" type="ORF">BD94_2711</name>
</gene>
<dbReference type="eggNOG" id="COG0365">
    <property type="taxonomic scope" value="Bacteria"/>
</dbReference>
<dbReference type="GO" id="GO:0015645">
    <property type="term" value="F:fatty acid ligase activity"/>
    <property type="evidence" value="ECO:0007669"/>
    <property type="project" value="TreeGrafter"/>
</dbReference>
<feature type="domain" description="AMP-binding enzyme C-terminal" evidence="6">
    <location>
        <begin position="457"/>
        <end position="535"/>
    </location>
</feature>
<dbReference type="InterPro" id="IPR020845">
    <property type="entry name" value="AMP-binding_CS"/>
</dbReference>